<keyword evidence="3 6" id="KW-0812">Transmembrane</keyword>
<dbReference type="PANTHER" id="PTHR23427:SF2">
    <property type="entry name" value="SURFEIT LOCUS PROTEIN 1"/>
    <property type="match status" value="1"/>
</dbReference>
<dbReference type="GO" id="GO:0005886">
    <property type="term" value="C:plasma membrane"/>
    <property type="evidence" value="ECO:0007669"/>
    <property type="project" value="UniProtKB-SubCell"/>
</dbReference>
<accession>A0A3M2HTE0</accession>
<keyword evidence="4 6" id="KW-1133">Transmembrane helix</keyword>
<comment type="caution">
    <text evidence="7">The sequence shown here is derived from an EMBL/GenBank/DDBJ whole genome shotgun (WGS) entry which is preliminary data.</text>
</comment>
<name>A0A3M2HTE0_9GAMM</name>
<evidence type="ECO:0000256" key="6">
    <source>
        <dbReference type="RuleBase" id="RU363076"/>
    </source>
</evidence>
<evidence type="ECO:0000313" key="7">
    <source>
        <dbReference type="EMBL" id="RMH89044.1"/>
    </source>
</evidence>
<evidence type="ECO:0000313" key="8">
    <source>
        <dbReference type="Proteomes" id="UP000275012"/>
    </source>
</evidence>
<dbReference type="EMBL" id="RFLY01000017">
    <property type="protein sequence ID" value="RMH89044.1"/>
    <property type="molecule type" value="Genomic_DNA"/>
</dbReference>
<keyword evidence="8" id="KW-1185">Reference proteome</keyword>
<dbReference type="InterPro" id="IPR002994">
    <property type="entry name" value="Surf1/Shy1"/>
</dbReference>
<evidence type="ECO:0000256" key="2">
    <source>
        <dbReference type="ARBA" id="ARBA00007165"/>
    </source>
</evidence>
<proteinExistence type="inferred from homology"/>
<dbReference type="PROSITE" id="PS50895">
    <property type="entry name" value="SURF1"/>
    <property type="match status" value="1"/>
</dbReference>
<evidence type="ECO:0000256" key="3">
    <source>
        <dbReference type="ARBA" id="ARBA00022692"/>
    </source>
</evidence>
<keyword evidence="5 6" id="KW-0472">Membrane</keyword>
<protein>
    <recommendedName>
        <fullName evidence="6">SURF1-like protein</fullName>
    </recommendedName>
</protein>
<dbReference type="InterPro" id="IPR045214">
    <property type="entry name" value="Surf1/Surf4"/>
</dbReference>
<dbReference type="Pfam" id="PF02104">
    <property type="entry name" value="SURF1"/>
    <property type="match status" value="1"/>
</dbReference>
<reference evidence="7 8" key="1">
    <citation type="submission" date="2018-10" db="EMBL/GenBank/DDBJ databases">
        <title>Proposal of Lysobacter pythonis sp. nov. isolated from royal pythons (Python regius).</title>
        <authorList>
            <person name="Hans-Juergen B."/>
            <person name="Huptas C."/>
            <person name="Sandra B."/>
            <person name="Igor L."/>
            <person name="Joachim S."/>
            <person name="Siegfried S."/>
            <person name="Mareike W."/>
            <person name="Peter K."/>
        </authorList>
    </citation>
    <scope>NUCLEOTIDE SEQUENCE [LARGE SCALE GENOMIC DNA]</scope>
    <source>
        <strain evidence="7 8">4284/11</strain>
    </source>
</reference>
<evidence type="ECO:0000256" key="4">
    <source>
        <dbReference type="ARBA" id="ARBA00022989"/>
    </source>
</evidence>
<dbReference type="Proteomes" id="UP000275012">
    <property type="component" value="Unassembled WGS sequence"/>
</dbReference>
<sequence>MNRHRHTFAMGWAAALLLAVAFCALGGWQWRRMHEKEAMLASVARVIEAKRAAPLAAAADPARTKDYDWAEGRGRFLARPAWLLDNQQRAGRTGVRVFRLFQAEGMAMPLLVELGWLPLPASRALPAIAPPPSGRQVLRGLLLPPPSPGVIAAKAQVTPAGERLAIALKPAAIAAELGLPAIAPRVLRLDPALLTGHARDLDVLPNTLPPARHLGYAVQWFALAAAVLAIALVLTLRARSRHE</sequence>
<dbReference type="AlphaFoldDB" id="A0A3M2HTE0"/>
<evidence type="ECO:0000256" key="5">
    <source>
        <dbReference type="ARBA" id="ARBA00023136"/>
    </source>
</evidence>
<dbReference type="RefSeq" id="WP_122102250.1">
    <property type="nucleotide sequence ID" value="NZ_RFLY01000017.1"/>
</dbReference>
<keyword evidence="6" id="KW-1003">Cell membrane</keyword>
<feature type="transmembrane region" description="Helical" evidence="6">
    <location>
        <begin position="214"/>
        <end position="236"/>
    </location>
</feature>
<comment type="caution">
    <text evidence="6">Lacks conserved residue(s) required for the propagation of feature annotation.</text>
</comment>
<dbReference type="PANTHER" id="PTHR23427">
    <property type="entry name" value="SURFEIT LOCUS PROTEIN"/>
    <property type="match status" value="1"/>
</dbReference>
<evidence type="ECO:0000256" key="1">
    <source>
        <dbReference type="ARBA" id="ARBA00004370"/>
    </source>
</evidence>
<comment type="similarity">
    <text evidence="2 6">Belongs to the SURF1 family.</text>
</comment>
<organism evidence="7 8">
    <name type="scientific">Solilutibacter pythonis</name>
    <dbReference type="NCBI Taxonomy" id="2483112"/>
    <lineage>
        <taxon>Bacteria</taxon>
        <taxon>Pseudomonadati</taxon>
        <taxon>Pseudomonadota</taxon>
        <taxon>Gammaproteobacteria</taxon>
        <taxon>Lysobacterales</taxon>
        <taxon>Lysobacteraceae</taxon>
        <taxon>Solilutibacter</taxon>
    </lineage>
</organism>
<dbReference type="OrthoDB" id="9789940at2"/>
<dbReference type="CDD" id="cd06662">
    <property type="entry name" value="SURF1"/>
    <property type="match status" value="1"/>
</dbReference>
<gene>
    <name evidence="7" type="ORF">EBB59_11170</name>
</gene>
<comment type="subcellular location">
    <subcellularLocation>
        <location evidence="6">Cell membrane</location>
        <topology evidence="6">Multi-pass membrane protein</topology>
    </subcellularLocation>
    <subcellularLocation>
        <location evidence="1">Membrane</location>
    </subcellularLocation>
</comment>